<dbReference type="Proteomes" id="UP000005408">
    <property type="component" value="Unassembled WGS sequence"/>
</dbReference>
<keyword evidence="1" id="KW-0472">Membrane</keyword>
<comment type="similarity">
    <text evidence="1">Belongs to the small Tim family.</text>
</comment>
<evidence type="ECO:0000313" key="4">
    <source>
        <dbReference type="Proteomes" id="UP000005408"/>
    </source>
</evidence>
<evidence type="ECO:0000313" key="3">
    <source>
        <dbReference type="EnsemblMetazoa" id="G27774.6:cds"/>
    </source>
</evidence>
<dbReference type="GO" id="GO:0015031">
    <property type="term" value="P:protein transport"/>
    <property type="evidence" value="ECO:0007669"/>
    <property type="project" value="UniProtKB-KW"/>
</dbReference>
<comment type="function">
    <text evidence="1">Mitochondrial intermembrane chaperone that participates in the import and insertion of some multi-pass transmembrane proteins into the mitochondrial inner membrane. Also required for the transfer of beta-barrel precursors from the TOM complex to the sorting and assembly machinery (SAM complex) of the outer membrane. Acts as a chaperone-like protein that protects the hydrophobic precursors from aggregation and guide them through the mitochondrial intermembrane space.</text>
</comment>
<keyword evidence="1" id="KW-1015">Disulfide bond</keyword>
<keyword evidence="1" id="KW-0143">Chaperone</keyword>
<protein>
    <recommendedName>
        <fullName evidence="1">Mitochondrial import inner membrane translocase subunit</fullName>
    </recommendedName>
</protein>
<proteinExistence type="inferred from homology"/>
<keyword evidence="1" id="KW-0496">Mitochondrion</keyword>
<comment type="subcellular location">
    <subcellularLocation>
        <location evidence="1">Mitochondrion inner membrane</location>
        <topology evidence="1">Peripheral membrane protein</topology>
        <orientation evidence="1">Intermembrane side</orientation>
    </subcellularLocation>
</comment>
<evidence type="ECO:0000256" key="1">
    <source>
        <dbReference type="RuleBase" id="RU367043"/>
    </source>
</evidence>
<keyword evidence="1" id="KW-0999">Mitochondrion inner membrane</keyword>
<dbReference type="Pfam" id="PF02953">
    <property type="entry name" value="zf-Tim10_DDP"/>
    <property type="match status" value="1"/>
</dbReference>
<dbReference type="Gene3D" id="1.10.287.810">
    <property type="entry name" value="Mitochondrial import inner membrane translocase subunit tim13 like domains"/>
    <property type="match status" value="1"/>
</dbReference>
<evidence type="ECO:0000259" key="2">
    <source>
        <dbReference type="Pfam" id="PF02953"/>
    </source>
</evidence>
<feature type="domain" description="Tim10-like" evidence="2">
    <location>
        <begin position="40"/>
        <end position="100"/>
    </location>
</feature>
<accession>A0A8W8LEZ1</accession>
<keyword evidence="1" id="KW-0811">Translocation</keyword>
<dbReference type="AlphaFoldDB" id="A0A8W8LEZ1"/>
<dbReference type="SUPFAM" id="SSF144122">
    <property type="entry name" value="Tim10-like"/>
    <property type="match status" value="1"/>
</dbReference>
<keyword evidence="1" id="KW-0813">Transport</keyword>
<dbReference type="GO" id="GO:0005743">
    <property type="term" value="C:mitochondrial inner membrane"/>
    <property type="evidence" value="ECO:0007669"/>
    <property type="project" value="UniProtKB-SubCell"/>
</dbReference>
<keyword evidence="1" id="KW-0653">Protein transport</keyword>
<sequence length="107" mass="12413">MMMPNEKKNKTEGHTCLLISEYYCHTMDSGQIDQQLAQDLELERQKGKIQQEIFQKSEMCWDMCVGSMSAKFDGKTESCIVNCVERYVDTAVAIQKRFQEKLSMGRM</sequence>
<comment type="domain">
    <text evidence="1">The twin CX3C motif contains 4 conserved Cys residues that form 2 disulfide bonds in the mitochondrial intermembrane space.</text>
</comment>
<comment type="subunit">
    <text evidence="1">Heterohexamer.</text>
</comment>
<keyword evidence="4" id="KW-1185">Reference proteome</keyword>
<reference evidence="3" key="1">
    <citation type="submission" date="2022-08" db="UniProtKB">
        <authorList>
            <consortium name="EnsemblMetazoa"/>
        </authorList>
    </citation>
    <scope>IDENTIFICATION</scope>
    <source>
        <strain evidence="3">05x7-T-G4-1.051#20</strain>
    </source>
</reference>
<dbReference type="InterPro" id="IPR035427">
    <property type="entry name" value="Tim10-like_dom_sf"/>
</dbReference>
<organism evidence="3 4">
    <name type="scientific">Magallana gigas</name>
    <name type="common">Pacific oyster</name>
    <name type="synonym">Crassostrea gigas</name>
    <dbReference type="NCBI Taxonomy" id="29159"/>
    <lineage>
        <taxon>Eukaryota</taxon>
        <taxon>Metazoa</taxon>
        <taxon>Spiralia</taxon>
        <taxon>Lophotrochozoa</taxon>
        <taxon>Mollusca</taxon>
        <taxon>Bivalvia</taxon>
        <taxon>Autobranchia</taxon>
        <taxon>Pteriomorphia</taxon>
        <taxon>Ostreida</taxon>
        <taxon>Ostreoidea</taxon>
        <taxon>Ostreidae</taxon>
        <taxon>Magallana</taxon>
    </lineage>
</organism>
<dbReference type="EnsemblMetazoa" id="G27774.6">
    <property type="protein sequence ID" value="G27774.6:cds"/>
    <property type="gene ID" value="G27774"/>
</dbReference>
<name>A0A8W8LEZ1_MAGGI</name>
<dbReference type="InterPro" id="IPR004217">
    <property type="entry name" value="Tim10-like"/>
</dbReference>